<protein>
    <submittedName>
        <fullName evidence="2">Fused MFS/spermidine synthase</fullName>
    </submittedName>
</protein>
<proteinExistence type="predicted"/>
<dbReference type="Gene3D" id="3.40.50.150">
    <property type="entry name" value="Vaccinia Virus protein VP39"/>
    <property type="match status" value="1"/>
</dbReference>
<accession>A0ABY8G256</accession>
<evidence type="ECO:0000313" key="2">
    <source>
        <dbReference type="EMBL" id="WFM82814.1"/>
    </source>
</evidence>
<dbReference type="PANTHER" id="PTHR43317">
    <property type="entry name" value="THERMOSPERMINE SYNTHASE ACAULIS5"/>
    <property type="match status" value="1"/>
</dbReference>
<dbReference type="RefSeq" id="WP_278012240.1">
    <property type="nucleotide sequence ID" value="NZ_CP121208.1"/>
</dbReference>
<dbReference type="NCBIfam" id="NF037959">
    <property type="entry name" value="MFS_SpdSyn"/>
    <property type="match status" value="1"/>
</dbReference>
<dbReference type="PANTHER" id="PTHR43317:SF1">
    <property type="entry name" value="THERMOSPERMINE SYNTHASE ACAULIS5"/>
    <property type="match status" value="1"/>
</dbReference>
<reference evidence="2 3" key="1">
    <citation type="submission" date="2023-03" db="EMBL/GenBank/DDBJ databases">
        <title>Complete genome of Arcanobacterium canis strain DSM 25104 isolated in 2010 from a canine otitis externa in Germany.</title>
        <authorList>
            <person name="Borowiak M."/>
            <person name="Kreitlow A."/>
            <person name="Malorny B."/>
            <person name="Laemmler C."/>
            <person name="Prenger-Berninghoff E."/>
            <person name="Ploetz M."/>
            <person name="Abdulmawjood A."/>
        </authorList>
    </citation>
    <scope>NUCLEOTIDE SEQUENCE [LARGE SCALE GENOMIC DNA]</scope>
    <source>
        <strain evidence="2 3">DSM 25104</strain>
    </source>
</reference>
<evidence type="ECO:0000313" key="3">
    <source>
        <dbReference type="Proteomes" id="UP001215216"/>
    </source>
</evidence>
<dbReference type="SUPFAM" id="SSF53335">
    <property type="entry name" value="S-adenosyl-L-methionine-dependent methyltransferases"/>
    <property type="match status" value="1"/>
</dbReference>
<dbReference type="CDD" id="cd02440">
    <property type="entry name" value="AdoMet_MTases"/>
    <property type="match status" value="1"/>
</dbReference>
<dbReference type="Proteomes" id="UP001215216">
    <property type="component" value="Chromosome"/>
</dbReference>
<name>A0ABY8G256_9ACTO</name>
<sequence length="268" mass="29268">MDTITATTDMSRLRVEPVPGTDIVTLYIDDAESSALDLHDPTHLEFEYMQQMRIAIDATFDTGAPLRVLHLGGAGCAFARALDAERKNSRQLAIEIDPQLATLARQWFDLPSSPRLRIRSEDARRTLDTNKGSWHVIVRDAFYRARVPMQLATVEAHAAASRLLAQGGLYLLNTAGGSLSDVYQESAAVLESFSHLIAITDPAIARGKRRGNVVLVASDSPINTAQIDRHVRRLSLPTTVVGQTALEKAARSASPLTDAAVGWPFDEQ</sequence>
<organism evidence="2 3">
    <name type="scientific">Arcanobacterium canis</name>
    <dbReference type="NCBI Taxonomy" id="999183"/>
    <lineage>
        <taxon>Bacteria</taxon>
        <taxon>Bacillati</taxon>
        <taxon>Actinomycetota</taxon>
        <taxon>Actinomycetes</taxon>
        <taxon>Actinomycetales</taxon>
        <taxon>Actinomycetaceae</taxon>
        <taxon>Arcanobacterium</taxon>
    </lineage>
</organism>
<evidence type="ECO:0000256" key="1">
    <source>
        <dbReference type="ARBA" id="ARBA00023115"/>
    </source>
</evidence>
<keyword evidence="3" id="KW-1185">Reference proteome</keyword>
<keyword evidence="1" id="KW-0620">Polyamine biosynthesis</keyword>
<dbReference type="EMBL" id="CP121208">
    <property type="protein sequence ID" value="WFM82814.1"/>
    <property type="molecule type" value="Genomic_DNA"/>
</dbReference>
<gene>
    <name evidence="2" type="ORF">P7079_05245</name>
</gene>
<dbReference type="InterPro" id="IPR029063">
    <property type="entry name" value="SAM-dependent_MTases_sf"/>
</dbReference>